<accession>A0A3P7G708</accession>
<protein>
    <submittedName>
        <fullName evidence="1">Uncharacterized protein</fullName>
    </submittedName>
</protein>
<sequence length="67" mass="7719">STDSLWKEWAYFVDQGVHYIPSHFLIHGANCRRAVGKLRRLASLQRLVNRKHLLVLGHLACSMGYLD</sequence>
<dbReference type="Proteomes" id="UP000270924">
    <property type="component" value="Unassembled WGS sequence"/>
</dbReference>
<feature type="non-terminal residue" evidence="1">
    <location>
        <position position="1"/>
    </location>
</feature>
<organism evidence="1 2">
    <name type="scientific">Wuchereria bancrofti</name>
    <dbReference type="NCBI Taxonomy" id="6293"/>
    <lineage>
        <taxon>Eukaryota</taxon>
        <taxon>Metazoa</taxon>
        <taxon>Ecdysozoa</taxon>
        <taxon>Nematoda</taxon>
        <taxon>Chromadorea</taxon>
        <taxon>Rhabditida</taxon>
        <taxon>Spirurina</taxon>
        <taxon>Spiruromorpha</taxon>
        <taxon>Filarioidea</taxon>
        <taxon>Onchocercidae</taxon>
        <taxon>Wuchereria</taxon>
    </lineage>
</organism>
<dbReference type="EMBL" id="UYWW01011003">
    <property type="protein sequence ID" value="VDM18302.1"/>
    <property type="molecule type" value="Genomic_DNA"/>
</dbReference>
<keyword evidence="2" id="KW-1185">Reference proteome</keyword>
<dbReference type="InParanoid" id="A0A3P7G708"/>
<proteinExistence type="predicted"/>
<dbReference type="AlphaFoldDB" id="A0A3P7G708"/>
<gene>
    <name evidence="1" type="ORF">WBA_LOCUS10065</name>
</gene>
<evidence type="ECO:0000313" key="2">
    <source>
        <dbReference type="Proteomes" id="UP000270924"/>
    </source>
</evidence>
<evidence type="ECO:0000313" key="1">
    <source>
        <dbReference type="EMBL" id="VDM18302.1"/>
    </source>
</evidence>
<reference evidence="1 2" key="1">
    <citation type="submission" date="2018-11" db="EMBL/GenBank/DDBJ databases">
        <authorList>
            <consortium name="Pathogen Informatics"/>
        </authorList>
    </citation>
    <scope>NUCLEOTIDE SEQUENCE [LARGE SCALE GENOMIC DNA]</scope>
</reference>
<name>A0A3P7G708_WUCBA</name>